<proteinExistence type="predicted"/>
<dbReference type="Proteomes" id="UP000730482">
    <property type="component" value="Unassembled WGS sequence"/>
</dbReference>
<gene>
    <name evidence="1" type="ORF">KGQ19_14450</name>
</gene>
<evidence type="ECO:0000313" key="2">
    <source>
        <dbReference type="Proteomes" id="UP000730482"/>
    </source>
</evidence>
<reference evidence="1 2" key="1">
    <citation type="submission" date="2020-02" db="EMBL/GenBank/DDBJ databases">
        <title>Acidophilic actinobacteria isolated from forest soil.</title>
        <authorList>
            <person name="Golinska P."/>
        </authorList>
    </citation>
    <scope>NUCLEOTIDE SEQUENCE [LARGE SCALE GENOMIC DNA]</scope>
    <source>
        <strain evidence="1 2">NL8</strain>
    </source>
</reference>
<evidence type="ECO:0008006" key="3">
    <source>
        <dbReference type="Google" id="ProtNLM"/>
    </source>
</evidence>
<dbReference type="EMBL" id="JAAFYZ010000040">
    <property type="protein sequence ID" value="MBS2548066.1"/>
    <property type="molecule type" value="Genomic_DNA"/>
</dbReference>
<evidence type="ECO:0000313" key="1">
    <source>
        <dbReference type="EMBL" id="MBS2548066.1"/>
    </source>
</evidence>
<protein>
    <recommendedName>
        <fullName evidence="3">SWIM-type domain-containing protein</fullName>
    </recommendedName>
</protein>
<sequence length="67" mass="7390">MSVASLDGHVSPDYRNWVGVLFAVHRKVEVRGMDGEAGPRFCTCGDVWPCRSEEQAARLLDFPLPGT</sequence>
<comment type="caution">
    <text evidence="1">The sequence shown here is derived from an EMBL/GenBank/DDBJ whole genome shotgun (WGS) entry which is preliminary data.</text>
</comment>
<accession>A0ABS5KPU3</accession>
<name>A0ABS5KPU3_9ACTN</name>
<keyword evidence="2" id="KW-1185">Reference proteome</keyword>
<organism evidence="1 2">
    <name type="scientific">Catenulispora pinistramenti</name>
    <dbReference type="NCBI Taxonomy" id="2705254"/>
    <lineage>
        <taxon>Bacteria</taxon>
        <taxon>Bacillati</taxon>
        <taxon>Actinomycetota</taxon>
        <taxon>Actinomycetes</taxon>
        <taxon>Catenulisporales</taxon>
        <taxon>Catenulisporaceae</taxon>
        <taxon>Catenulispora</taxon>
    </lineage>
</organism>
<dbReference type="RefSeq" id="WP_212009641.1">
    <property type="nucleotide sequence ID" value="NZ_JAAFYZ010000040.1"/>
</dbReference>